<feature type="domain" description="Sulfatase N-terminal" evidence="7">
    <location>
        <begin position="37"/>
        <end position="383"/>
    </location>
</feature>
<comment type="similarity">
    <text evidence="2">Belongs to the sulfatase family.</text>
</comment>
<evidence type="ECO:0000256" key="4">
    <source>
        <dbReference type="ARBA" id="ARBA00022729"/>
    </source>
</evidence>
<dbReference type="InterPro" id="IPR050738">
    <property type="entry name" value="Sulfatase"/>
</dbReference>
<dbReference type="EMBL" id="FTOB01000003">
    <property type="protein sequence ID" value="SIS67420.1"/>
    <property type="molecule type" value="Genomic_DNA"/>
</dbReference>
<sequence>MKHVLYSVIALSILVFSGCKNEEKKVEKPLGTQVAKPNVLFILADDYGYHDLSFTGSKFYETPNIDRIAKEGMAFTNGYAASRVCSPSRASIMLGTFTARHGITDWIGAKAGTEWRKTGRFNKLLPADYEHKLPAEVVTLPEAMKAAGYKTFFAGKWHLGEKGSWPEDHGFDINIGGWDAGSPKGGYFSPYDNPNLENRKDGENLSMRLAEETVTFLKENDPNKTGKPVFAYLSFYAVHGPIQTTKKKWAKYRKKAVGNGVADSGYKMAKYLPIRQVQDNPVYAGLVETMDDAVGKVLNTLDSLGLDKNTLVVFTSDNGGVSAGDSFSTSNLPLRGGKGYQFEGGIREPYFIKAPWLLKGGASTSEPVTGADLYPTILDVVGVDLKPEQHLDGKSLLPILKGGHMEERALFWHYPHYGNQGGEPSSIIRKGDWKLIHYYEDGREELYNLKNDLQELSDVASENQDLTKRLSEQLFAYLDDVGARYPEKDPDYAPKKEEAYLKKIEEVKMPALEKQRRDFLSADFDPKDNWWGSNLTKD</sequence>
<dbReference type="Gene3D" id="3.40.720.10">
    <property type="entry name" value="Alkaline Phosphatase, subunit A"/>
    <property type="match status" value="1"/>
</dbReference>
<evidence type="ECO:0000313" key="8">
    <source>
        <dbReference type="EMBL" id="SIS67420.1"/>
    </source>
</evidence>
<organism evidence="8 9">
    <name type="scientific">Zobellia uliginosa</name>
    <dbReference type="NCBI Taxonomy" id="143224"/>
    <lineage>
        <taxon>Bacteria</taxon>
        <taxon>Pseudomonadati</taxon>
        <taxon>Bacteroidota</taxon>
        <taxon>Flavobacteriia</taxon>
        <taxon>Flavobacteriales</taxon>
        <taxon>Flavobacteriaceae</taxon>
        <taxon>Zobellia</taxon>
    </lineage>
</organism>
<accession>A0ABY1KVU3</accession>
<keyword evidence="5" id="KW-0378">Hydrolase</keyword>
<evidence type="ECO:0000256" key="2">
    <source>
        <dbReference type="ARBA" id="ARBA00008779"/>
    </source>
</evidence>
<keyword evidence="6" id="KW-0106">Calcium</keyword>
<reference evidence="8 9" key="1">
    <citation type="submission" date="2017-01" db="EMBL/GenBank/DDBJ databases">
        <authorList>
            <person name="Varghese N."/>
            <person name="Submissions S."/>
        </authorList>
    </citation>
    <scope>NUCLEOTIDE SEQUENCE [LARGE SCALE GENOMIC DNA]</scope>
    <source>
        <strain evidence="8 9">DSM 2061</strain>
    </source>
</reference>
<dbReference type="Pfam" id="PF00884">
    <property type="entry name" value="Sulfatase"/>
    <property type="match status" value="1"/>
</dbReference>
<dbReference type="PROSITE" id="PS51257">
    <property type="entry name" value="PROKAR_LIPOPROTEIN"/>
    <property type="match status" value="1"/>
</dbReference>
<evidence type="ECO:0000259" key="7">
    <source>
        <dbReference type="Pfam" id="PF00884"/>
    </source>
</evidence>
<dbReference type="InterPro" id="IPR017850">
    <property type="entry name" value="Alkaline_phosphatase_core_sf"/>
</dbReference>
<dbReference type="RefSeq" id="WP_076455080.1">
    <property type="nucleotide sequence ID" value="NZ_FTOB01000003.1"/>
</dbReference>
<dbReference type="InterPro" id="IPR024607">
    <property type="entry name" value="Sulfatase_CS"/>
</dbReference>
<evidence type="ECO:0000256" key="1">
    <source>
        <dbReference type="ARBA" id="ARBA00001913"/>
    </source>
</evidence>
<protein>
    <submittedName>
        <fullName evidence="8">Arylsulfatase A</fullName>
    </submittedName>
</protein>
<dbReference type="CDD" id="cd16144">
    <property type="entry name" value="ARS_like"/>
    <property type="match status" value="1"/>
</dbReference>
<keyword evidence="3" id="KW-0479">Metal-binding</keyword>
<dbReference type="PANTHER" id="PTHR42693">
    <property type="entry name" value="ARYLSULFATASE FAMILY MEMBER"/>
    <property type="match status" value="1"/>
</dbReference>
<evidence type="ECO:0000256" key="3">
    <source>
        <dbReference type="ARBA" id="ARBA00022723"/>
    </source>
</evidence>
<gene>
    <name evidence="8" type="ORF">SAMN05421766_103291</name>
</gene>
<proteinExistence type="inferred from homology"/>
<dbReference type="PANTHER" id="PTHR42693:SF42">
    <property type="entry name" value="ARYLSULFATASE G"/>
    <property type="match status" value="1"/>
</dbReference>
<evidence type="ECO:0000256" key="5">
    <source>
        <dbReference type="ARBA" id="ARBA00022801"/>
    </source>
</evidence>
<comment type="caution">
    <text evidence="8">The sequence shown here is derived from an EMBL/GenBank/DDBJ whole genome shotgun (WGS) entry which is preliminary data.</text>
</comment>
<comment type="cofactor">
    <cofactor evidence="1">
        <name>Ca(2+)</name>
        <dbReference type="ChEBI" id="CHEBI:29108"/>
    </cofactor>
</comment>
<dbReference type="Gene3D" id="3.30.1120.10">
    <property type="match status" value="1"/>
</dbReference>
<dbReference type="SUPFAM" id="SSF53649">
    <property type="entry name" value="Alkaline phosphatase-like"/>
    <property type="match status" value="1"/>
</dbReference>
<keyword evidence="9" id="KW-1185">Reference proteome</keyword>
<evidence type="ECO:0000256" key="6">
    <source>
        <dbReference type="ARBA" id="ARBA00022837"/>
    </source>
</evidence>
<dbReference type="Proteomes" id="UP000185728">
    <property type="component" value="Unassembled WGS sequence"/>
</dbReference>
<dbReference type="PROSITE" id="PS00149">
    <property type="entry name" value="SULFATASE_2"/>
    <property type="match status" value="1"/>
</dbReference>
<keyword evidence="4" id="KW-0732">Signal</keyword>
<dbReference type="InterPro" id="IPR000917">
    <property type="entry name" value="Sulfatase_N"/>
</dbReference>
<evidence type="ECO:0000313" key="9">
    <source>
        <dbReference type="Proteomes" id="UP000185728"/>
    </source>
</evidence>
<name>A0ABY1KVU3_9FLAO</name>